<dbReference type="SUPFAM" id="SSF51735">
    <property type="entry name" value="NAD(P)-binding Rossmann-fold domains"/>
    <property type="match status" value="1"/>
</dbReference>
<evidence type="ECO:0000256" key="3">
    <source>
        <dbReference type="ARBA" id="ARBA00023002"/>
    </source>
</evidence>
<dbReference type="Pfam" id="PF00106">
    <property type="entry name" value="adh_short"/>
    <property type="match status" value="1"/>
</dbReference>
<dbReference type="EMBL" id="ML122265">
    <property type="protein sequence ID" value="RPD60538.1"/>
    <property type="molecule type" value="Genomic_DNA"/>
</dbReference>
<evidence type="ECO:0000313" key="5">
    <source>
        <dbReference type="Proteomes" id="UP000313359"/>
    </source>
</evidence>
<dbReference type="STRING" id="1328759.A0A5C2SB86"/>
<keyword evidence="5" id="KW-1185">Reference proteome</keyword>
<dbReference type="AlphaFoldDB" id="A0A5C2SB86"/>
<dbReference type="InterPro" id="IPR036291">
    <property type="entry name" value="NAD(P)-bd_dom_sf"/>
</dbReference>
<sequence>MASLWNQYFSPRGEWSVDDVPDQSGKVFLITGGTSGLGRCGLSVQVLLARNARVYITSRGHEKGRQAVNELRRISEAIYVLQMDLSDLYSVQKAAYEFVRCEQYLHCLINNAGVMAPPIALLTRQQYDLQFGVNVIGHFYLTQLLLPVLLGTAKVTAQKVRVLNYTSSAPPAPRIDYTTLMDGPVRRRYTPAQLYRQSKLGCLLLAQELAEQYGEQGIVSIAINPGNVRTNLNRYSGGVFGSLWDMFSTHVSKGILTPLFAATHPKAESLNGKILHAFGRVDTIPDTVTERCAQETLWDWLEAQMECFDRTISPPHSAGLRADSLDVVTMYSSQVKLI</sequence>
<evidence type="ECO:0000313" key="4">
    <source>
        <dbReference type="EMBL" id="RPD60538.1"/>
    </source>
</evidence>
<dbReference type="InterPro" id="IPR002347">
    <property type="entry name" value="SDR_fam"/>
</dbReference>
<gene>
    <name evidence="4" type="ORF">L227DRAFT_624094</name>
</gene>
<protein>
    <submittedName>
        <fullName evidence="4">NAD(P)-binding protein</fullName>
    </submittedName>
</protein>
<organism evidence="4 5">
    <name type="scientific">Lentinus tigrinus ALCF2SS1-6</name>
    <dbReference type="NCBI Taxonomy" id="1328759"/>
    <lineage>
        <taxon>Eukaryota</taxon>
        <taxon>Fungi</taxon>
        <taxon>Dikarya</taxon>
        <taxon>Basidiomycota</taxon>
        <taxon>Agaricomycotina</taxon>
        <taxon>Agaricomycetes</taxon>
        <taxon>Polyporales</taxon>
        <taxon>Polyporaceae</taxon>
        <taxon>Lentinus</taxon>
    </lineage>
</organism>
<name>A0A5C2SB86_9APHY</name>
<dbReference type="GO" id="GO:0016491">
    <property type="term" value="F:oxidoreductase activity"/>
    <property type="evidence" value="ECO:0007669"/>
    <property type="project" value="UniProtKB-KW"/>
</dbReference>
<evidence type="ECO:0000256" key="2">
    <source>
        <dbReference type="ARBA" id="ARBA00022857"/>
    </source>
</evidence>
<evidence type="ECO:0000256" key="1">
    <source>
        <dbReference type="ARBA" id="ARBA00006484"/>
    </source>
</evidence>
<keyword evidence="2" id="KW-0521">NADP</keyword>
<dbReference type="PANTHER" id="PTHR24320:SF236">
    <property type="entry name" value="SHORT-CHAIN DEHYDROGENASE-RELATED"/>
    <property type="match status" value="1"/>
</dbReference>
<accession>A0A5C2SB86</accession>
<keyword evidence="3" id="KW-0560">Oxidoreductase</keyword>
<dbReference type="Gene3D" id="3.40.50.720">
    <property type="entry name" value="NAD(P)-binding Rossmann-like Domain"/>
    <property type="match status" value="1"/>
</dbReference>
<comment type="similarity">
    <text evidence="1">Belongs to the short-chain dehydrogenases/reductases (SDR) family.</text>
</comment>
<dbReference type="Proteomes" id="UP000313359">
    <property type="component" value="Unassembled WGS sequence"/>
</dbReference>
<dbReference type="PANTHER" id="PTHR24320">
    <property type="entry name" value="RETINOL DEHYDROGENASE"/>
    <property type="match status" value="1"/>
</dbReference>
<dbReference type="OrthoDB" id="191139at2759"/>
<reference evidence="4" key="1">
    <citation type="journal article" date="2018" name="Genome Biol. Evol.">
        <title>Genomics and development of Lentinus tigrinus, a white-rot wood-decaying mushroom with dimorphic fruiting bodies.</title>
        <authorList>
            <person name="Wu B."/>
            <person name="Xu Z."/>
            <person name="Knudson A."/>
            <person name="Carlson A."/>
            <person name="Chen N."/>
            <person name="Kovaka S."/>
            <person name="LaButti K."/>
            <person name="Lipzen A."/>
            <person name="Pennachio C."/>
            <person name="Riley R."/>
            <person name="Schakwitz W."/>
            <person name="Umezawa K."/>
            <person name="Ohm R.A."/>
            <person name="Grigoriev I.V."/>
            <person name="Nagy L.G."/>
            <person name="Gibbons J."/>
            <person name="Hibbett D."/>
        </authorList>
    </citation>
    <scope>NUCLEOTIDE SEQUENCE [LARGE SCALE GENOMIC DNA]</scope>
    <source>
        <strain evidence="4">ALCF2SS1-6</strain>
    </source>
</reference>
<proteinExistence type="inferred from homology"/>
<dbReference type="PRINTS" id="PR00081">
    <property type="entry name" value="GDHRDH"/>
</dbReference>